<reference evidence="2" key="1">
    <citation type="journal article" date="2015" name="Nature">
        <title>Complex archaea that bridge the gap between prokaryotes and eukaryotes.</title>
        <authorList>
            <person name="Spang A."/>
            <person name="Saw J.H."/>
            <person name="Jorgensen S.L."/>
            <person name="Zaremba-Niedzwiedzka K."/>
            <person name="Martijn J."/>
            <person name="Lind A.E."/>
            <person name="van Eijk R."/>
            <person name="Schleper C."/>
            <person name="Guy L."/>
            <person name="Ettema T.J."/>
        </authorList>
    </citation>
    <scope>NUCLEOTIDE SEQUENCE</scope>
</reference>
<keyword evidence="1" id="KW-0812">Transmembrane</keyword>
<name>A0A0F9YFJ4_9ZZZZ</name>
<feature type="transmembrane region" description="Helical" evidence="1">
    <location>
        <begin position="63"/>
        <end position="81"/>
    </location>
</feature>
<organism evidence="2">
    <name type="scientific">marine sediment metagenome</name>
    <dbReference type="NCBI Taxonomy" id="412755"/>
    <lineage>
        <taxon>unclassified sequences</taxon>
        <taxon>metagenomes</taxon>
        <taxon>ecological metagenomes</taxon>
    </lineage>
</organism>
<evidence type="ECO:0000313" key="2">
    <source>
        <dbReference type="EMBL" id="KKO10947.1"/>
    </source>
</evidence>
<sequence>MDKRLTFKEKRHVENIISSSNERDPVFWPSWGGWVAFALGGFLIVFVCFLTAANLNAENIRSVLLPGIFAGMVLLVGGYWLQYMSRKTQDDRVLTGILKKVLR</sequence>
<evidence type="ECO:0000256" key="1">
    <source>
        <dbReference type="SAM" id="Phobius"/>
    </source>
</evidence>
<feature type="transmembrane region" description="Helical" evidence="1">
    <location>
        <begin position="31"/>
        <end position="51"/>
    </location>
</feature>
<protein>
    <submittedName>
        <fullName evidence="2">Uncharacterized protein</fullName>
    </submittedName>
</protein>
<dbReference type="EMBL" id="LAZR01000004">
    <property type="protein sequence ID" value="KKO10947.1"/>
    <property type="molecule type" value="Genomic_DNA"/>
</dbReference>
<proteinExistence type="predicted"/>
<comment type="caution">
    <text evidence="2">The sequence shown here is derived from an EMBL/GenBank/DDBJ whole genome shotgun (WGS) entry which is preliminary data.</text>
</comment>
<dbReference type="AlphaFoldDB" id="A0A0F9YFJ4"/>
<keyword evidence="1" id="KW-0472">Membrane</keyword>
<gene>
    <name evidence="2" type="ORF">LCGC14_0024300</name>
</gene>
<accession>A0A0F9YFJ4</accession>
<keyword evidence="1" id="KW-1133">Transmembrane helix</keyword>